<dbReference type="Gene3D" id="3.30.2400.10">
    <property type="entry name" value="Major capsid protein gp5"/>
    <property type="match status" value="1"/>
</dbReference>
<dbReference type="Proteomes" id="UP000068067">
    <property type="component" value="Chromosome"/>
</dbReference>
<keyword evidence="4" id="KW-1185">Reference proteome</keyword>
<evidence type="ECO:0000313" key="4">
    <source>
        <dbReference type="Proteomes" id="UP000068067"/>
    </source>
</evidence>
<dbReference type="NCBIfam" id="TIGR01554">
    <property type="entry name" value="major_cap_HK97"/>
    <property type="match status" value="1"/>
</dbReference>
<protein>
    <submittedName>
        <fullName evidence="3">Phage major capsid protein, HK97</fullName>
    </submittedName>
</protein>
<dbReference type="SUPFAM" id="SSF56563">
    <property type="entry name" value="Major capsid protein gp5"/>
    <property type="match status" value="1"/>
</dbReference>
<dbReference type="RefSeq" id="WP_053546004.1">
    <property type="nucleotide sequence ID" value="NZ_CP009220.1"/>
</dbReference>
<evidence type="ECO:0000256" key="1">
    <source>
        <dbReference type="ARBA" id="ARBA00004328"/>
    </source>
</evidence>
<sequence length="281" mass="30359">MVNNTTSQNSLIKDQVQNMLVKPLQAASVMLGSGAKIFDSAAPVKIPRLDSSGSVGFVGEGEEIPDTYTASFSEISLMPSDRKSIKAITRVTNELVRQSATGVVSTLQTRLVEDVRHELDNALLNGTGADKTITGLFNQPGTQTIPFDLSDPDTFLDAMALATAAEVNPTHWMLNAEDFFQLRKKKDNNGRYLIQETLQEGVRYTLFGVPVIVSNKITQGKGALLDMKEVAIVRDTNPQITILTEAYATTDETGIRVVTRYDLGLIRPSGVIILDASGAGA</sequence>
<dbReference type="PATRIC" id="fig|931089.4.peg.2849"/>
<dbReference type="STRING" id="931089.CDES_14090"/>
<proteinExistence type="predicted"/>
<dbReference type="KEGG" id="cdx:CDES_14090"/>
<organism evidence="3 4">
    <name type="scientific">Corynebacterium deserti GIMN1.010</name>
    <dbReference type="NCBI Taxonomy" id="931089"/>
    <lineage>
        <taxon>Bacteria</taxon>
        <taxon>Bacillati</taxon>
        <taxon>Actinomycetota</taxon>
        <taxon>Actinomycetes</taxon>
        <taxon>Mycobacteriales</taxon>
        <taxon>Corynebacteriaceae</taxon>
        <taxon>Corynebacterium</taxon>
    </lineage>
</organism>
<name>A0A0M3QAE1_9CORY</name>
<evidence type="ECO:0000259" key="2">
    <source>
        <dbReference type="Pfam" id="PF05065"/>
    </source>
</evidence>
<dbReference type="EMBL" id="CP009220">
    <property type="protein sequence ID" value="ALC07143.1"/>
    <property type="molecule type" value="Genomic_DNA"/>
</dbReference>
<feature type="domain" description="Phage capsid-like C-terminal" evidence="2">
    <location>
        <begin position="11"/>
        <end position="274"/>
    </location>
</feature>
<reference evidence="3 4" key="1">
    <citation type="submission" date="2014-08" db="EMBL/GenBank/DDBJ databases">
        <title>Complete genome sequence of Corynebacterium deserti GIMN1.010 (=DSM 45689), isolated from desert sand in western China.</title>
        <authorList>
            <person name="Ruckert C."/>
            <person name="Albersmeier A."/>
            <person name="Kalinowski J."/>
        </authorList>
    </citation>
    <scope>NUCLEOTIDE SEQUENCE [LARGE SCALE GENOMIC DNA]</scope>
    <source>
        <strain evidence="3 4">GIMN1.010</strain>
    </source>
</reference>
<dbReference type="Pfam" id="PF05065">
    <property type="entry name" value="Phage_capsid"/>
    <property type="match status" value="1"/>
</dbReference>
<dbReference type="InterPro" id="IPR054612">
    <property type="entry name" value="Phage_capsid-like_C"/>
</dbReference>
<accession>A0A0M3QAE1</accession>
<comment type="subcellular location">
    <subcellularLocation>
        <location evidence="1">Virion</location>
    </subcellularLocation>
</comment>
<dbReference type="Gene3D" id="3.30.2320.10">
    <property type="entry name" value="hypothetical protein PF0899 domain"/>
    <property type="match status" value="1"/>
</dbReference>
<evidence type="ECO:0000313" key="3">
    <source>
        <dbReference type="EMBL" id="ALC07143.1"/>
    </source>
</evidence>
<dbReference type="AlphaFoldDB" id="A0A0M3QAE1"/>
<dbReference type="InterPro" id="IPR024455">
    <property type="entry name" value="Phage_capsid"/>
</dbReference>
<gene>
    <name evidence="3" type="ORF">CDES_14090</name>
</gene>
<dbReference type="OrthoDB" id="9806592at2"/>